<evidence type="ECO:0000256" key="3">
    <source>
        <dbReference type="ARBA" id="ARBA00022692"/>
    </source>
</evidence>
<feature type="transmembrane region" description="Helical" evidence="6">
    <location>
        <begin position="719"/>
        <end position="738"/>
    </location>
</feature>
<comment type="caution">
    <text evidence="8">The sequence shown here is derived from an EMBL/GenBank/DDBJ whole genome shotgun (WGS) entry which is preliminary data.</text>
</comment>
<dbReference type="InterPro" id="IPR003838">
    <property type="entry name" value="ABC3_permease_C"/>
</dbReference>
<dbReference type="RefSeq" id="WP_330129249.1">
    <property type="nucleotide sequence ID" value="NZ_JAUHLI010000011.1"/>
</dbReference>
<organism evidence="8 9">
    <name type="scientific">Alkalimonas cellulosilytica</name>
    <dbReference type="NCBI Taxonomy" id="3058395"/>
    <lineage>
        <taxon>Bacteria</taxon>
        <taxon>Pseudomonadati</taxon>
        <taxon>Pseudomonadota</taxon>
        <taxon>Gammaproteobacteria</taxon>
        <taxon>Alkalimonas</taxon>
    </lineage>
</organism>
<feature type="transmembrane region" description="Helical" evidence="6">
    <location>
        <begin position="280"/>
        <end position="302"/>
    </location>
</feature>
<evidence type="ECO:0000256" key="4">
    <source>
        <dbReference type="ARBA" id="ARBA00022989"/>
    </source>
</evidence>
<reference evidence="8 9" key="1">
    <citation type="submission" date="2023-07" db="EMBL/GenBank/DDBJ databases">
        <title>Alkalimonas sp., MEB108 novel, alkaliphilic bacterium isolated from Lonar Lake, India.</title>
        <authorList>
            <person name="Joshi A."/>
            <person name="Thite S."/>
        </authorList>
    </citation>
    <scope>NUCLEOTIDE SEQUENCE [LARGE SCALE GENOMIC DNA]</scope>
    <source>
        <strain evidence="8 9">MEB108</strain>
    </source>
</reference>
<evidence type="ECO:0000256" key="6">
    <source>
        <dbReference type="SAM" id="Phobius"/>
    </source>
</evidence>
<keyword evidence="2" id="KW-1003">Cell membrane</keyword>
<keyword evidence="3 6" id="KW-0812">Transmembrane</keyword>
<evidence type="ECO:0000313" key="8">
    <source>
        <dbReference type="EMBL" id="MEE2002175.1"/>
    </source>
</evidence>
<proteinExistence type="predicted"/>
<evidence type="ECO:0000256" key="2">
    <source>
        <dbReference type="ARBA" id="ARBA00022475"/>
    </source>
</evidence>
<feature type="transmembrane region" description="Helical" evidence="6">
    <location>
        <begin position="331"/>
        <end position="357"/>
    </location>
</feature>
<keyword evidence="4 6" id="KW-1133">Transmembrane helix</keyword>
<dbReference type="SUPFAM" id="SSF90123">
    <property type="entry name" value="ABC transporter transmembrane region"/>
    <property type="match status" value="1"/>
</dbReference>
<evidence type="ECO:0000259" key="7">
    <source>
        <dbReference type="Pfam" id="PF02687"/>
    </source>
</evidence>
<protein>
    <submittedName>
        <fullName evidence="8">FtsX-like permease family protein</fullName>
    </submittedName>
</protein>
<accession>A0ABU7J7D6</accession>
<name>A0ABU7J7D6_9GAMM</name>
<feature type="transmembrane region" description="Helical" evidence="6">
    <location>
        <begin position="419"/>
        <end position="444"/>
    </location>
</feature>
<gene>
    <name evidence="8" type="ORF">QWY20_11995</name>
</gene>
<keyword evidence="9" id="KW-1185">Reference proteome</keyword>
<evidence type="ECO:0000256" key="5">
    <source>
        <dbReference type="ARBA" id="ARBA00023136"/>
    </source>
</evidence>
<comment type="subcellular location">
    <subcellularLocation>
        <location evidence="1">Cell membrane</location>
        <topology evidence="1">Multi-pass membrane protein</topology>
    </subcellularLocation>
</comment>
<dbReference type="InterPro" id="IPR036640">
    <property type="entry name" value="ABC1_TM_sf"/>
</dbReference>
<feature type="transmembrane region" description="Helical" evidence="6">
    <location>
        <begin position="377"/>
        <end position="399"/>
    </location>
</feature>
<feature type="transmembrane region" description="Helical" evidence="6">
    <location>
        <begin position="750"/>
        <end position="778"/>
    </location>
</feature>
<feature type="domain" description="ABC3 transporter permease C-terminal" evidence="7">
    <location>
        <begin position="670"/>
        <end position="781"/>
    </location>
</feature>
<dbReference type="Proteomes" id="UP001336314">
    <property type="component" value="Unassembled WGS sequence"/>
</dbReference>
<keyword evidence="5 6" id="KW-0472">Membrane</keyword>
<evidence type="ECO:0000313" key="9">
    <source>
        <dbReference type="Proteomes" id="UP001336314"/>
    </source>
</evidence>
<feature type="transmembrane region" description="Helical" evidence="6">
    <location>
        <begin position="663"/>
        <end position="684"/>
    </location>
</feature>
<feature type="transmembrane region" description="Helical" evidence="6">
    <location>
        <begin position="24"/>
        <end position="44"/>
    </location>
</feature>
<feature type="domain" description="ABC3 transporter permease C-terminal" evidence="7">
    <location>
        <begin position="285"/>
        <end position="402"/>
    </location>
</feature>
<dbReference type="EMBL" id="JAUHLI010000011">
    <property type="protein sequence ID" value="MEE2002175.1"/>
    <property type="molecule type" value="Genomic_DNA"/>
</dbReference>
<dbReference type="Pfam" id="PF02687">
    <property type="entry name" value="FtsX"/>
    <property type="match status" value="2"/>
</dbReference>
<evidence type="ECO:0000256" key="1">
    <source>
        <dbReference type="ARBA" id="ARBA00004651"/>
    </source>
</evidence>
<sequence length="789" mass="87525">MQTSNLAFQLAMEWRYWQGQRLKLLFIMACFALLCALLTLILQLGHQLFVAPPTWSKPTDYLYTLARQHTDGRLAPLHRQAIDTAAETPGVQAAAWFSLQSTHLQLAAEPEQPLQALFYSDSFATVLGISQLSPSETPGVWLSERFWREQLQSTPDAIGQLVSHPRFPIALPIAGVLPASLNRIGPFQPDLWLSDHWYRYLTPFAADSGLMLDRFLQAAPLYYGILAATTPLSPQALTEHLQQQDLTVPGMTMGGDGSELIVHAGLNLDPPARLKLLQQWQLGLVLLLGFGLVLSFNTFTVFTSRLIQQQEHYRIQQILGASMLQLLRGPLLVAAMLIAATALFSALLSLGLLQLLHSDQLQSVVGEAGLSLDWQRWFAALALVANLLLGCTCLPVLRLSRQALFSRQTGQSRSRGQKWLAQLNLTAQLWVALVALAFMLGLSWQQWQQFRSYPLDTGLMALPVQQQATGFDFSALVQDNVPQVQAAEVAFEVGSFDSQSSNELKDDRLAAPIAIQQRIVSGNYFSRLQIPILQGENDWQHGVVINQTLARLLQAGSETPLLGSELNLGSFAGRHPIVAIVADIPHQGFSQSAQPAAYLHHQSAAMLVQFNRTLELYFPAEHQARLKPALTGWLEQQLATPQFLPVKSLAELLQQQDRESRQLLKFSSGMILLVLITVFFSLYYQVRNRILLERQEYGVLLALGADDWRLLARATSQPLLGLLITLPLALAALAWLLHSSGWLSAFALQFNPVIFVFAAVLLLLMAWMAALAPIIGLLKKPIFGLLRTH</sequence>